<protein>
    <submittedName>
        <fullName evidence="2">Uncharacterized protein</fullName>
    </submittedName>
</protein>
<reference evidence="2" key="1">
    <citation type="submission" date="2014-09" db="EMBL/GenBank/DDBJ databases">
        <authorList>
            <person name="Magalhaes I.L.F."/>
            <person name="Oliveira U."/>
            <person name="Santos F.R."/>
            <person name="Vidigal T.H.D.A."/>
            <person name="Brescovit A.D."/>
            <person name="Santos A.J."/>
        </authorList>
    </citation>
    <scope>NUCLEOTIDE SEQUENCE</scope>
    <source>
        <tissue evidence="2">Shoot tissue taken approximately 20 cm above the soil surface</tissue>
    </source>
</reference>
<organism evidence="2">
    <name type="scientific">Arundo donax</name>
    <name type="common">Giant reed</name>
    <name type="synonym">Donax arundinaceus</name>
    <dbReference type="NCBI Taxonomy" id="35708"/>
    <lineage>
        <taxon>Eukaryota</taxon>
        <taxon>Viridiplantae</taxon>
        <taxon>Streptophyta</taxon>
        <taxon>Embryophyta</taxon>
        <taxon>Tracheophyta</taxon>
        <taxon>Spermatophyta</taxon>
        <taxon>Magnoliopsida</taxon>
        <taxon>Liliopsida</taxon>
        <taxon>Poales</taxon>
        <taxon>Poaceae</taxon>
        <taxon>PACMAD clade</taxon>
        <taxon>Arundinoideae</taxon>
        <taxon>Arundineae</taxon>
        <taxon>Arundo</taxon>
    </lineage>
</organism>
<reference evidence="2" key="2">
    <citation type="journal article" date="2015" name="Data Brief">
        <title>Shoot transcriptome of the giant reed, Arundo donax.</title>
        <authorList>
            <person name="Barrero R.A."/>
            <person name="Guerrero F.D."/>
            <person name="Moolhuijzen P."/>
            <person name="Goolsby J.A."/>
            <person name="Tidwell J."/>
            <person name="Bellgard S.E."/>
            <person name="Bellgard M.I."/>
        </authorList>
    </citation>
    <scope>NUCLEOTIDE SEQUENCE</scope>
    <source>
        <tissue evidence="2">Shoot tissue taken approximately 20 cm above the soil surface</tissue>
    </source>
</reference>
<feature type="compositionally biased region" description="Pro residues" evidence="1">
    <location>
        <begin position="1"/>
        <end position="37"/>
    </location>
</feature>
<dbReference type="AlphaFoldDB" id="A0A0A9DAN6"/>
<sequence length="98" mass="9423">MAPTPAPVSPAPSVAPTPSPTMAPTPSPMTAPTPSPIMAPELSPTMAPELSPLSSVSVTPSLAPGPALAQEDESAASSARTGVAALVALAAAGLVVLF</sequence>
<evidence type="ECO:0000256" key="1">
    <source>
        <dbReference type="SAM" id="MobiDB-lite"/>
    </source>
</evidence>
<dbReference type="EMBL" id="GBRH01214137">
    <property type="protein sequence ID" value="JAD83758.1"/>
    <property type="molecule type" value="Transcribed_RNA"/>
</dbReference>
<evidence type="ECO:0000313" key="2">
    <source>
        <dbReference type="EMBL" id="JAD83758.1"/>
    </source>
</evidence>
<name>A0A0A9DAN6_ARUDO</name>
<accession>A0A0A9DAN6</accession>
<proteinExistence type="predicted"/>
<feature type="region of interest" description="Disordered" evidence="1">
    <location>
        <begin position="1"/>
        <end position="78"/>
    </location>
</feature>
<feature type="compositionally biased region" description="Low complexity" evidence="1">
    <location>
        <begin position="50"/>
        <end position="62"/>
    </location>
</feature>